<reference evidence="1" key="1">
    <citation type="journal article" date="2019" name="bioRxiv">
        <title>The Genome of the Zebra Mussel, Dreissena polymorpha: A Resource for Invasive Species Research.</title>
        <authorList>
            <person name="McCartney M.A."/>
            <person name="Auch B."/>
            <person name="Kono T."/>
            <person name="Mallez S."/>
            <person name="Zhang Y."/>
            <person name="Obille A."/>
            <person name="Becker A."/>
            <person name="Abrahante J.E."/>
            <person name="Garbe J."/>
            <person name="Badalamenti J.P."/>
            <person name="Herman A."/>
            <person name="Mangelson H."/>
            <person name="Liachko I."/>
            <person name="Sullivan S."/>
            <person name="Sone E.D."/>
            <person name="Koren S."/>
            <person name="Silverstein K.A.T."/>
            <person name="Beckman K.B."/>
            <person name="Gohl D.M."/>
        </authorList>
    </citation>
    <scope>NUCLEOTIDE SEQUENCE</scope>
    <source>
        <strain evidence="1">Duluth1</strain>
        <tissue evidence="1">Whole animal</tissue>
    </source>
</reference>
<accession>A0A9D4GW54</accession>
<name>A0A9D4GW54_DREPO</name>
<comment type="caution">
    <text evidence="1">The sequence shown here is derived from an EMBL/GenBank/DDBJ whole genome shotgun (WGS) entry which is preliminary data.</text>
</comment>
<protein>
    <submittedName>
        <fullName evidence="1">Uncharacterized protein</fullName>
    </submittedName>
</protein>
<evidence type="ECO:0000313" key="2">
    <source>
        <dbReference type="Proteomes" id="UP000828390"/>
    </source>
</evidence>
<dbReference type="EMBL" id="JAIWYP010000005">
    <property type="protein sequence ID" value="KAH3822536.1"/>
    <property type="molecule type" value="Genomic_DNA"/>
</dbReference>
<organism evidence="1 2">
    <name type="scientific">Dreissena polymorpha</name>
    <name type="common">Zebra mussel</name>
    <name type="synonym">Mytilus polymorpha</name>
    <dbReference type="NCBI Taxonomy" id="45954"/>
    <lineage>
        <taxon>Eukaryota</taxon>
        <taxon>Metazoa</taxon>
        <taxon>Spiralia</taxon>
        <taxon>Lophotrochozoa</taxon>
        <taxon>Mollusca</taxon>
        <taxon>Bivalvia</taxon>
        <taxon>Autobranchia</taxon>
        <taxon>Heteroconchia</taxon>
        <taxon>Euheterodonta</taxon>
        <taxon>Imparidentia</taxon>
        <taxon>Neoheterodontei</taxon>
        <taxon>Myida</taxon>
        <taxon>Dreissenoidea</taxon>
        <taxon>Dreissenidae</taxon>
        <taxon>Dreissena</taxon>
    </lineage>
</organism>
<reference evidence="1" key="2">
    <citation type="submission" date="2020-11" db="EMBL/GenBank/DDBJ databases">
        <authorList>
            <person name="McCartney M.A."/>
            <person name="Auch B."/>
            <person name="Kono T."/>
            <person name="Mallez S."/>
            <person name="Becker A."/>
            <person name="Gohl D.M."/>
            <person name="Silverstein K.A.T."/>
            <person name="Koren S."/>
            <person name="Bechman K.B."/>
            <person name="Herman A."/>
            <person name="Abrahante J.E."/>
            <person name="Garbe J."/>
        </authorList>
    </citation>
    <scope>NUCLEOTIDE SEQUENCE</scope>
    <source>
        <strain evidence="1">Duluth1</strain>
        <tissue evidence="1">Whole animal</tissue>
    </source>
</reference>
<dbReference type="AlphaFoldDB" id="A0A9D4GW54"/>
<sequence length="50" mass="5594">MSLQLHYITSCEAASLVTSGFHRREQEPGPDRLLKTGHSVEATIRRFAVP</sequence>
<evidence type="ECO:0000313" key="1">
    <source>
        <dbReference type="EMBL" id="KAH3822536.1"/>
    </source>
</evidence>
<dbReference type="Proteomes" id="UP000828390">
    <property type="component" value="Unassembled WGS sequence"/>
</dbReference>
<keyword evidence="2" id="KW-1185">Reference proteome</keyword>
<proteinExistence type="predicted"/>
<gene>
    <name evidence="1" type="ORF">DPMN_124320</name>
</gene>